<feature type="binding site" evidence="3">
    <location>
        <position position="75"/>
    </location>
    <ligand>
        <name>Mg(2+)</name>
        <dbReference type="ChEBI" id="CHEBI:18420"/>
        <label>1</label>
        <note>catalytic</note>
    </ligand>
</feature>
<dbReference type="PROSITE" id="PS00630">
    <property type="entry name" value="IMP_2"/>
    <property type="match status" value="1"/>
</dbReference>
<feature type="binding site" evidence="3">
    <location>
        <position position="77"/>
    </location>
    <ligand>
        <name>Mg(2+)</name>
        <dbReference type="ChEBI" id="CHEBI:18420"/>
        <label>1</label>
        <note>catalytic</note>
    </ligand>
</feature>
<dbReference type="Proteomes" id="UP000325787">
    <property type="component" value="Chromosome"/>
</dbReference>
<keyword evidence="5" id="KW-1185">Reference proteome</keyword>
<evidence type="ECO:0000313" key="5">
    <source>
        <dbReference type="Proteomes" id="UP000325787"/>
    </source>
</evidence>
<feature type="binding site" evidence="3">
    <location>
        <position position="59"/>
    </location>
    <ligand>
        <name>Mg(2+)</name>
        <dbReference type="ChEBI" id="CHEBI:18420"/>
        <label>1</label>
        <note>catalytic</note>
    </ligand>
</feature>
<dbReference type="GO" id="GO:0008441">
    <property type="term" value="F:3'(2'),5'-bisphosphate nucleotidase activity"/>
    <property type="evidence" value="ECO:0007669"/>
    <property type="project" value="TreeGrafter"/>
</dbReference>
<evidence type="ECO:0000256" key="1">
    <source>
        <dbReference type="ARBA" id="ARBA00001033"/>
    </source>
</evidence>
<dbReference type="InterPro" id="IPR020550">
    <property type="entry name" value="Inositol_monophosphatase_CS"/>
</dbReference>
<dbReference type="RefSeq" id="WP_153278189.1">
    <property type="nucleotide sequence ID" value="NZ_CP034550.1"/>
</dbReference>
<dbReference type="AlphaFoldDB" id="A0A5Q0H063"/>
<dbReference type="Pfam" id="PF00459">
    <property type="entry name" value="Inositol_P"/>
    <property type="match status" value="1"/>
</dbReference>
<reference evidence="5" key="1">
    <citation type="journal article" date="2021" name="Curr. Microbiol.">
        <title>Complete genome of nocamycin-producing strain Saccharothrix syringae NRRL B-16468 reveals the biosynthetic potential for secondary metabolites.</title>
        <authorList>
            <person name="Mo X."/>
            <person name="Yang S."/>
        </authorList>
    </citation>
    <scope>NUCLEOTIDE SEQUENCE [LARGE SCALE GENOMIC DNA]</scope>
    <source>
        <strain evidence="5">ATCC 51364 / DSM 43886 / JCM 6844 / KCTC 9398 / NBRC 14523 / NRRL B-16468 / INA 2240</strain>
    </source>
</reference>
<comment type="cofactor">
    <cofactor evidence="3">
        <name>Mg(2+)</name>
        <dbReference type="ChEBI" id="CHEBI:18420"/>
    </cofactor>
</comment>
<dbReference type="InterPro" id="IPR050725">
    <property type="entry name" value="CysQ/Inositol_MonoPase"/>
</dbReference>
<dbReference type="GO" id="GO:0000103">
    <property type="term" value="P:sulfate assimilation"/>
    <property type="evidence" value="ECO:0007669"/>
    <property type="project" value="TreeGrafter"/>
</dbReference>
<evidence type="ECO:0000313" key="4">
    <source>
        <dbReference type="EMBL" id="QFZ19052.1"/>
    </source>
</evidence>
<dbReference type="SUPFAM" id="SSF56655">
    <property type="entry name" value="Carbohydrate phosphatase"/>
    <property type="match status" value="1"/>
</dbReference>
<dbReference type="PANTHER" id="PTHR43028:SF5">
    <property type="entry name" value="3'(2'),5'-BISPHOSPHATE NUCLEOTIDASE 1"/>
    <property type="match status" value="1"/>
</dbReference>
<dbReference type="Gene3D" id="3.40.190.80">
    <property type="match status" value="1"/>
</dbReference>
<keyword evidence="3" id="KW-0479">Metal-binding</keyword>
<evidence type="ECO:0000256" key="3">
    <source>
        <dbReference type="PIRSR" id="PIRSR600760-2"/>
    </source>
</evidence>
<dbReference type="InterPro" id="IPR000760">
    <property type="entry name" value="Inositol_monophosphatase-like"/>
</dbReference>
<name>A0A5Q0H063_SACSY</name>
<dbReference type="PANTHER" id="PTHR43028">
    <property type="entry name" value="3'(2'),5'-BISPHOSPHATE NUCLEOTIDASE 1"/>
    <property type="match status" value="1"/>
</dbReference>
<organism evidence="4 5">
    <name type="scientific">Saccharothrix syringae</name>
    <name type="common">Nocardiopsis syringae</name>
    <dbReference type="NCBI Taxonomy" id="103733"/>
    <lineage>
        <taxon>Bacteria</taxon>
        <taxon>Bacillati</taxon>
        <taxon>Actinomycetota</taxon>
        <taxon>Actinomycetes</taxon>
        <taxon>Pseudonocardiales</taxon>
        <taxon>Pseudonocardiaceae</taxon>
        <taxon>Saccharothrix</taxon>
    </lineage>
</organism>
<feature type="binding site" evidence="3">
    <location>
        <position position="78"/>
    </location>
    <ligand>
        <name>Mg(2+)</name>
        <dbReference type="ChEBI" id="CHEBI:18420"/>
        <label>1</label>
        <note>catalytic</note>
    </ligand>
</feature>
<dbReference type="PRINTS" id="PR00377">
    <property type="entry name" value="IMPHPHTASES"/>
</dbReference>
<comment type="catalytic activity">
    <reaction evidence="1">
        <text>a myo-inositol phosphate + H2O = myo-inositol + phosphate</text>
        <dbReference type="Rhea" id="RHEA:24056"/>
        <dbReference type="ChEBI" id="CHEBI:15377"/>
        <dbReference type="ChEBI" id="CHEBI:17268"/>
        <dbReference type="ChEBI" id="CHEBI:43474"/>
        <dbReference type="ChEBI" id="CHEBI:84139"/>
        <dbReference type="EC" id="3.1.3.25"/>
    </reaction>
</comment>
<dbReference type="GO" id="GO:0046872">
    <property type="term" value="F:metal ion binding"/>
    <property type="evidence" value="ECO:0007669"/>
    <property type="project" value="UniProtKB-KW"/>
</dbReference>
<gene>
    <name evidence="4" type="ORF">EKG83_17770</name>
</gene>
<proteinExistence type="predicted"/>
<evidence type="ECO:0000256" key="2">
    <source>
        <dbReference type="ARBA" id="ARBA00013106"/>
    </source>
</evidence>
<dbReference type="GO" id="GO:0052834">
    <property type="term" value="F:inositol monophosphate phosphatase activity"/>
    <property type="evidence" value="ECO:0007669"/>
    <property type="project" value="UniProtKB-EC"/>
</dbReference>
<dbReference type="GO" id="GO:0046854">
    <property type="term" value="P:phosphatidylinositol phosphate biosynthetic process"/>
    <property type="evidence" value="ECO:0007669"/>
    <property type="project" value="InterPro"/>
</dbReference>
<sequence length="247" mass="25829">MDDHALARDLASAARDLLVEVRRGGLSGRELGREGDRQAHELLVAALRVHRPEDAVRSEEGGAVSGGDGRLWIVDPLDGTVEYCERGRGDWAVHVALAVGGRVVAGAVALSSGKTWWTGAPEPLAAVPERRPLVAVSRSHRPALVDGLAEVADVELVPMGSAGVKAMAVCSGEVDAYVHAGGQYEWDSAAPVAVALAAGAHASRVDGGPMVYGNRDPLIPDLVICRPELRDRLLGALAELRARGVSV</sequence>
<keyword evidence="3" id="KW-0460">Magnesium</keyword>
<dbReference type="Gene3D" id="3.30.540.10">
    <property type="entry name" value="Fructose-1,6-Bisphosphatase, subunit A, domain 1"/>
    <property type="match status" value="1"/>
</dbReference>
<accession>A0A5Q0H063</accession>
<dbReference type="KEGG" id="ssyi:EKG83_17770"/>
<feature type="binding site" evidence="3">
    <location>
        <position position="187"/>
    </location>
    <ligand>
        <name>Mg(2+)</name>
        <dbReference type="ChEBI" id="CHEBI:18420"/>
        <label>1</label>
        <note>catalytic</note>
    </ligand>
</feature>
<dbReference type="EMBL" id="CP034550">
    <property type="protein sequence ID" value="QFZ19052.1"/>
    <property type="molecule type" value="Genomic_DNA"/>
</dbReference>
<dbReference type="GO" id="GO:0050427">
    <property type="term" value="P:3'-phosphoadenosine 5'-phosphosulfate metabolic process"/>
    <property type="evidence" value="ECO:0007669"/>
    <property type="project" value="TreeGrafter"/>
</dbReference>
<protein>
    <recommendedName>
        <fullName evidence="2">inositol-phosphate phosphatase</fullName>
        <ecNumber evidence="2">3.1.3.25</ecNumber>
    </recommendedName>
</protein>
<dbReference type="EC" id="3.1.3.25" evidence="2"/>